<dbReference type="EMBL" id="JANBVO010000046">
    <property type="protein sequence ID" value="KAJ9133969.1"/>
    <property type="molecule type" value="Genomic_DNA"/>
</dbReference>
<feature type="region of interest" description="Disordered" evidence="1">
    <location>
        <begin position="624"/>
        <end position="653"/>
    </location>
</feature>
<feature type="compositionally biased region" description="Basic and acidic residues" evidence="1">
    <location>
        <begin position="380"/>
        <end position="390"/>
    </location>
</feature>
<dbReference type="AlphaFoldDB" id="A0AA38R586"/>
<feature type="region of interest" description="Disordered" evidence="1">
    <location>
        <begin position="672"/>
        <end position="694"/>
    </location>
</feature>
<comment type="caution">
    <text evidence="3">The sequence shown here is derived from an EMBL/GenBank/DDBJ whole genome shotgun (WGS) entry which is preliminary data.</text>
</comment>
<sequence>MSPMTRDGPDASRPASRSGGILTPASDSSVNKNSHHAASTSSSRKHTQSDERSLAMDDLLKPSIVMKPHPSTLMLKPTILQPLLLLPREHLHLSCLDLSAPNGEFSTGAGRFFDSQIRILDLEGRLGSNLLLARSDASRAVYAIERQETGLYVLCKLDTQNLQLDQTVDEPALPGSEPGAATIEANPNFLSQPTAEDIFQNIRNQYSEALYHSKGSLAYFAKGPLSRARAAFHLDCDANLDMKDLLEFLKSLVMTTILIDKKYRETIPELIAKMKIMVETSDEEAPKTKKRKPKKMKLGKDGLYPTEDEHVKRWWSVHKPEERDDESSTVSQETRYHITCLRTRETQLQMIIILEILALEALGPTAGAVESQLPGMAAEDGPKESTEGPTRKRNKHNYPVLVDVHADRLCIWQSTTLDEVKVIAESQGLKHAHESQQSGRVNSDPLKDFCVDIIVPFFSARLPELCDGLNRKLGGPVIVSPPKPKQPKHHNPSTGSKSLPKPGAAAKRPSLPKARRSLERVLSNDRLKRAPGPRPNGMLARMRSATPAAIPGFKREASEPMPLGGIPRSDSGSKDKLTSMLSRSNSVCSTEDLKAKKKAMVEAELHEAISALKKPNRQLAGRSIVEDAERRASYSSFQTRKSKKPSRTPNAVQVKATPANFRFRDALAEESHATSSLHFPQGRTDANYIPSSSVIPSSAPRGGIVNDHLLAGHVSSTPLADKVHGTPRRTSAIPKALLKPNLDEFIIPPSSPLQPRKAAVANQPSTIPDSARKSTSLTVPPSPRYPGLLETPIKQRQGTAEDLMRSTPPVPIKLTPQPVISTPVVTAPEEKELTIYQRLGWDDNDLDDLA</sequence>
<gene>
    <name evidence="3" type="ORF">NKR23_g10378</name>
</gene>
<name>A0AA38R586_9PEZI</name>
<evidence type="ECO:0000313" key="4">
    <source>
        <dbReference type="Proteomes" id="UP001174694"/>
    </source>
</evidence>
<evidence type="ECO:0000256" key="1">
    <source>
        <dbReference type="SAM" id="MobiDB-lite"/>
    </source>
</evidence>
<feature type="region of interest" description="Disordered" evidence="1">
    <location>
        <begin position="763"/>
        <end position="816"/>
    </location>
</feature>
<feature type="compositionally biased region" description="Basic residues" evidence="1">
    <location>
        <begin position="288"/>
        <end position="297"/>
    </location>
</feature>
<dbReference type="InterPro" id="IPR042511">
    <property type="entry name" value="Sld3"/>
</dbReference>
<feature type="region of interest" description="Disordered" evidence="1">
    <location>
        <begin position="283"/>
        <end position="302"/>
    </location>
</feature>
<feature type="region of interest" description="Disordered" evidence="1">
    <location>
        <begin position="1"/>
        <end position="52"/>
    </location>
</feature>
<dbReference type="Gene3D" id="1.20.58.2130">
    <property type="match status" value="1"/>
</dbReference>
<dbReference type="GO" id="GO:0031261">
    <property type="term" value="C:DNA replication preinitiation complex"/>
    <property type="evidence" value="ECO:0007669"/>
    <property type="project" value="TreeGrafter"/>
</dbReference>
<feature type="region of interest" description="Disordered" evidence="1">
    <location>
        <begin position="374"/>
        <end position="394"/>
    </location>
</feature>
<feature type="domain" description="DNA replication regulator Sld3 C-terminal" evidence="2">
    <location>
        <begin position="197"/>
        <end position="728"/>
    </location>
</feature>
<keyword evidence="4" id="KW-1185">Reference proteome</keyword>
<reference evidence="3" key="1">
    <citation type="submission" date="2022-07" db="EMBL/GenBank/DDBJ databases">
        <title>Fungi with potential for degradation of polypropylene.</title>
        <authorList>
            <person name="Gostincar C."/>
        </authorList>
    </citation>
    <scope>NUCLEOTIDE SEQUENCE</scope>
    <source>
        <strain evidence="3">EXF-13308</strain>
    </source>
</reference>
<feature type="region of interest" description="Disordered" evidence="1">
    <location>
        <begin position="477"/>
        <end position="539"/>
    </location>
</feature>
<dbReference type="PANTHER" id="PTHR28067:SF1">
    <property type="entry name" value="DNA REPLICATION REGULATOR SLD3"/>
    <property type="match status" value="1"/>
</dbReference>
<evidence type="ECO:0000313" key="3">
    <source>
        <dbReference type="EMBL" id="KAJ9133969.1"/>
    </source>
</evidence>
<dbReference type="Pfam" id="PF08639">
    <property type="entry name" value="Sld3_STD"/>
    <property type="match status" value="1"/>
</dbReference>
<proteinExistence type="predicted"/>
<dbReference type="InterPro" id="IPR013948">
    <property type="entry name" value="DNA_replication_reg_Sld3_C"/>
</dbReference>
<feature type="compositionally biased region" description="Basic and acidic residues" evidence="1">
    <location>
        <begin position="516"/>
        <end position="528"/>
    </location>
</feature>
<dbReference type="Proteomes" id="UP001174694">
    <property type="component" value="Unassembled WGS sequence"/>
</dbReference>
<feature type="region of interest" description="Disordered" evidence="1">
    <location>
        <begin position="555"/>
        <end position="583"/>
    </location>
</feature>
<protein>
    <submittedName>
        <fullName evidence="3">DNA replication regulator Sld3</fullName>
    </submittedName>
</protein>
<accession>A0AA38R586</accession>
<organism evidence="3 4">
    <name type="scientific">Pleurostoma richardsiae</name>
    <dbReference type="NCBI Taxonomy" id="41990"/>
    <lineage>
        <taxon>Eukaryota</taxon>
        <taxon>Fungi</taxon>
        <taxon>Dikarya</taxon>
        <taxon>Ascomycota</taxon>
        <taxon>Pezizomycotina</taxon>
        <taxon>Sordariomycetes</taxon>
        <taxon>Sordariomycetidae</taxon>
        <taxon>Calosphaeriales</taxon>
        <taxon>Pleurostomataceae</taxon>
        <taxon>Pleurostoma</taxon>
    </lineage>
</organism>
<dbReference type="PANTHER" id="PTHR28067">
    <property type="entry name" value="DNA REPLICATION REGULATOR SLD3"/>
    <property type="match status" value="1"/>
</dbReference>
<evidence type="ECO:0000259" key="2">
    <source>
        <dbReference type="Pfam" id="PF08639"/>
    </source>
</evidence>
<feature type="compositionally biased region" description="Polar residues" evidence="1">
    <location>
        <begin position="25"/>
        <end position="42"/>
    </location>
</feature>
<feature type="compositionally biased region" description="Polar residues" evidence="1">
    <location>
        <begin position="763"/>
        <end position="779"/>
    </location>
</feature>
<dbReference type="GO" id="GO:0006270">
    <property type="term" value="P:DNA replication initiation"/>
    <property type="evidence" value="ECO:0007669"/>
    <property type="project" value="InterPro"/>
</dbReference>